<dbReference type="AlphaFoldDB" id="A0A409X363"/>
<accession>A0A409X363</accession>
<keyword evidence="2" id="KW-1185">Reference proteome</keyword>
<reference evidence="1 2" key="1">
    <citation type="journal article" date="2018" name="Evol. Lett.">
        <title>Horizontal gene cluster transfer increased hallucinogenic mushroom diversity.</title>
        <authorList>
            <person name="Reynolds H.T."/>
            <person name="Vijayakumar V."/>
            <person name="Gluck-Thaler E."/>
            <person name="Korotkin H.B."/>
            <person name="Matheny P.B."/>
            <person name="Slot J.C."/>
        </authorList>
    </citation>
    <scope>NUCLEOTIDE SEQUENCE [LARGE SCALE GENOMIC DNA]</scope>
    <source>
        <strain evidence="1 2">2631</strain>
    </source>
</reference>
<dbReference type="Proteomes" id="UP000283269">
    <property type="component" value="Unassembled WGS sequence"/>
</dbReference>
<protein>
    <submittedName>
        <fullName evidence="1">Uncharacterized protein</fullName>
    </submittedName>
</protein>
<proteinExistence type="predicted"/>
<evidence type="ECO:0000313" key="1">
    <source>
        <dbReference type="EMBL" id="PPQ85198.1"/>
    </source>
</evidence>
<name>A0A409X363_PSICY</name>
<evidence type="ECO:0000313" key="2">
    <source>
        <dbReference type="Proteomes" id="UP000283269"/>
    </source>
</evidence>
<dbReference type="EMBL" id="NHYD01002741">
    <property type="protein sequence ID" value="PPQ85198.1"/>
    <property type="molecule type" value="Genomic_DNA"/>
</dbReference>
<dbReference type="InParanoid" id="A0A409X363"/>
<comment type="caution">
    <text evidence="1">The sequence shown here is derived from an EMBL/GenBank/DDBJ whole genome shotgun (WGS) entry which is preliminary data.</text>
</comment>
<gene>
    <name evidence="1" type="ORF">CVT25_004202</name>
</gene>
<organism evidence="1 2">
    <name type="scientific">Psilocybe cyanescens</name>
    <dbReference type="NCBI Taxonomy" id="93625"/>
    <lineage>
        <taxon>Eukaryota</taxon>
        <taxon>Fungi</taxon>
        <taxon>Dikarya</taxon>
        <taxon>Basidiomycota</taxon>
        <taxon>Agaricomycotina</taxon>
        <taxon>Agaricomycetes</taxon>
        <taxon>Agaricomycetidae</taxon>
        <taxon>Agaricales</taxon>
        <taxon>Agaricineae</taxon>
        <taxon>Strophariaceae</taxon>
        <taxon>Psilocybe</taxon>
    </lineage>
</organism>
<sequence length="41" mass="4796">MWRLSKMTLFKSGKLSKLFISKSAQTTDSMHMMICSLSKRR</sequence>
<feature type="non-terminal residue" evidence="1">
    <location>
        <position position="41"/>
    </location>
</feature>